<dbReference type="InterPro" id="IPR045004">
    <property type="entry name" value="ECH_dom"/>
</dbReference>
<dbReference type="CDD" id="cd06558">
    <property type="entry name" value="crotonase-like"/>
    <property type="match status" value="1"/>
</dbReference>
<evidence type="ECO:0000256" key="1">
    <source>
        <dbReference type="ARBA" id="ARBA00001709"/>
    </source>
</evidence>
<reference evidence="6 7" key="1">
    <citation type="journal article" date="2015" name="Fungal Genet. Biol.">
        <title>Evolution of novel wood decay mechanisms in Agaricales revealed by the genome sequences of Fistulina hepatica and Cylindrobasidium torrendii.</title>
        <authorList>
            <person name="Floudas D."/>
            <person name="Held B.W."/>
            <person name="Riley R."/>
            <person name="Nagy L.G."/>
            <person name="Koehler G."/>
            <person name="Ransdell A.S."/>
            <person name="Younus H."/>
            <person name="Chow J."/>
            <person name="Chiniquy J."/>
            <person name="Lipzen A."/>
            <person name="Tritt A."/>
            <person name="Sun H."/>
            <person name="Haridas S."/>
            <person name="LaButti K."/>
            <person name="Ohm R.A."/>
            <person name="Kues U."/>
            <person name="Blanchette R.A."/>
            <person name="Grigoriev I.V."/>
            <person name="Minto R.E."/>
            <person name="Hibbett D.S."/>
        </authorList>
    </citation>
    <scope>NUCLEOTIDE SEQUENCE [LARGE SCALE GENOMIC DNA]</scope>
    <source>
        <strain evidence="6 7">FP15055 ss-10</strain>
    </source>
</reference>
<dbReference type="STRING" id="1314674.A0A0D7B5L9"/>
<evidence type="ECO:0000313" key="7">
    <source>
        <dbReference type="Proteomes" id="UP000054007"/>
    </source>
</evidence>
<dbReference type="EC" id="3.1.2.4" evidence="2"/>
<dbReference type="AlphaFoldDB" id="A0A0D7B5L9"/>
<dbReference type="PROSITE" id="PS00166">
    <property type="entry name" value="ENOYL_COA_HYDRATASE"/>
    <property type="match status" value="1"/>
</dbReference>
<dbReference type="PANTHER" id="PTHR43176">
    <property type="entry name" value="3-HYDROXYISOBUTYRYL-COA HYDROLASE-RELATED"/>
    <property type="match status" value="1"/>
</dbReference>
<accession>A0A0D7B5L9</accession>
<dbReference type="InterPro" id="IPR018376">
    <property type="entry name" value="Enoyl-CoA_hyd/isom_CS"/>
</dbReference>
<feature type="region of interest" description="Disordered" evidence="4">
    <location>
        <begin position="263"/>
        <end position="291"/>
    </location>
</feature>
<dbReference type="OrthoDB" id="1737613at2759"/>
<organism evidence="6 7">
    <name type="scientific">Cylindrobasidium torrendii FP15055 ss-10</name>
    <dbReference type="NCBI Taxonomy" id="1314674"/>
    <lineage>
        <taxon>Eukaryota</taxon>
        <taxon>Fungi</taxon>
        <taxon>Dikarya</taxon>
        <taxon>Basidiomycota</taxon>
        <taxon>Agaricomycotina</taxon>
        <taxon>Agaricomycetes</taxon>
        <taxon>Agaricomycetidae</taxon>
        <taxon>Agaricales</taxon>
        <taxon>Marasmiineae</taxon>
        <taxon>Physalacriaceae</taxon>
        <taxon>Cylindrobasidium</taxon>
    </lineage>
</organism>
<dbReference type="Proteomes" id="UP000054007">
    <property type="component" value="Unassembled WGS sequence"/>
</dbReference>
<protein>
    <recommendedName>
        <fullName evidence="2">3-hydroxyisobutyryl-CoA hydrolase</fullName>
        <ecNumber evidence="2">3.1.2.4</ecNumber>
    </recommendedName>
</protein>
<dbReference type="InterPro" id="IPR029045">
    <property type="entry name" value="ClpP/crotonase-like_dom_sf"/>
</dbReference>
<dbReference type="EMBL" id="KN880588">
    <property type="protein sequence ID" value="KIY65489.1"/>
    <property type="molecule type" value="Genomic_DNA"/>
</dbReference>
<sequence>MLRLTVISGMSKPGARAAQRTQAIGRHMMSTLSKTEDSVTFHSRGEMRIFKLNRPEKLNALNEEMIDLIRPKITGWRDSKAAGFIVSMGEGRAFCSGGDIFAVADSTTREETKHQGPAYFKKEFELDYLLATLSKPYVAIMDGITMGGGVGLSSGAHFRIVTDNTMWAMPETNIGYTPDVGATHWLLQLDGEIGTYLALTGERISGREVMNVGLATHYMPPSRIPAFLDALAEVDRIHAPKPVKKAPLSPLDAALVKASMSTSTSVEDVADNNEPSVTKTEEQDSQEEAEASNARELYFNAVRNVVLEYSEPAAKYESLFSGHLRVALDGAFSQKSVEAIMEYLEKLTANPSDVVAQWATKTLKTLKSRSPTSLKVTLQALRNARSSEKKLLPRLQEELAVASAFCNGASPDFVEGVTKAVGPKDKRGAPSWSPASVNEVSQEILDRFFKPDSPYRKSTPTLGFTKLQHASLSQYESGYNTFGLPSDADVKKLVEGASTDSTGSALTEREVLLAVVNQFGDRPEVVGKAWEVLQRNCEAIVSSGLGADGSPYLTWKPKTLQDYDERAVKGLSTDSW</sequence>
<dbReference type="GO" id="GO:0003860">
    <property type="term" value="F:3-hydroxyisobutyryl-CoA hydrolase activity"/>
    <property type="evidence" value="ECO:0007669"/>
    <property type="project" value="UniProtKB-EC"/>
</dbReference>
<keyword evidence="3" id="KW-0378">Hydrolase</keyword>
<comment type="catalytic activity">
    <reaction evidence="1">
        <text>3-hydroxy-2-methylpropanoyl-CoA + H2O = 3-hydroxy-2-methylpropanoate + CoA + H(+)</text>
        <dbReference type="Rhea" id="RHEA:20888"/>
        <dbReference type="ChEBI" id="CHEBI:11805"/>
        <dbReference type="ChEBI" id="CHEBI:15377"/>
        <dbReference type="ChEBI" id="CHEBI:15378"/>
        <dbReference type="ChEBI" id="CHEBI:57287"/>
        <dbReference type="ChEBI" id="CHEBI:57340"/>
        <dbReference type="EC" id="3.1.2.4"/>
    </reaction>
</comment>
<proteinExistence type="predicted"/>
<keyword evidence="7" id="KW-1185">Reference proteome</keyword>
<dbReference type="Gene3D" id="3.90.226.10">
    <property type="entry name" value="2-enoyl-CoA Hydratase, Chain A, domain 1"/>
    <property type="match status" value="1"/>
</dbReference>
<dbReference type="GO" id="GO:0005739">
    <property type="term" value="C:mitochondrion"/>
    <property type="evidence" value="ECO:0007669"/>
    <property type="project" value="TreeGrafter"/>
</dbReference>
<evidence type="ECO:0000256" key="3">
    <source>
        <dbReference type="ARBA" id="ARBA00022801"/>
    </source>
</evidence>
<dbReference type="GO" id="GO:0006574">
    <property type="term" value="P:L-valine catabolic process"/>
    <property type="evidence" value="ECO:0007669"/>
    <property type="project" value="TreeGrafter"/>
</dbReference>
<dbReference type="PANTHER" id="PTHR43176:SF3">
    <property type="entry name" value="3-HYDROXYISOBUTYRYL-COA HYDROLASE, MITOCHONDRIAL"/>
    <property type="match status" value="1"/>
</dbReference>
<evidence type="ECO:0000256" key="2">
    <source>
        <dbReference type="ARBA" id="ARBA00011915"/>
    </source>
</evidence>
<evidence type="ECO:0000313" key="6">
    <source>
        <dbReference type="EMBL" id="KIY65489.1"/>
    </source>
</evidence>
<dbReference type="Pfam" id="PF16113">
    <property type="entry name" value="ECH_2"/>
    <property type="match status" value="2"/>
</dbReference>
<dbReference type="SUPFAM" id="SSF52096">
    <property type="entry name" value="ClpP/crotonase"/>
    <property type="match status" value="1"/>
</dbReference>
<name>A0A0D7B5L9_9AGAR</name>
<evidence type="ECO:0000259" key="5">
    <source>
        <dbReference type="Pfam" id="PF16113"/>
    </source>
</evidence>
<gene>
    <name evidence="6" type="ORF">CYLTODRAFT_379355</name>
</gene>
<feature type="domain" description="Enoyl-CoA hydratase/isomerase" evidence="5">
    <location>
        <begin position="296"/>
        <end position="449"/>
    </location>
</feature>
<evidence type="ECO:0000256" key="4">
    <source>
        <dbReference type="SAM" id="MobiDB-lite"/>
    </source>
</evidence>
<feature type="domain" description="Enoyl-CoA hydratase/isomerase" evidence="5">
    <location>
        <begin position="48"/>
        <end position="240"/>
    </location>
</feature>
<dbReference type="InterPro" id="IPR032259">
    <property type="entry name" value="HIBYL-CoA-H"/>
</dbReference>